<dbReference type="AlphaFoldDB" id="A0ABC9GGW8"/>
<proteinExistence type="predicted"/>
<feature type="domain" description="F-box" evidence="1">
    <location>
        <begin position="5"/>
        <end position="55"/>
    </location>
</feature>
<dbReference type="PROSITE" id="PS50181">
    <property type="entry name" value="FBOX"/>
    <property type="match status" value="1"/>
</dbReference>
<reference evidence="3" key="1">
    <citation type="submission" date="2024-06" db="EMBL/GenBank/DDBJ databases">
        <authorList>
            <person name="Ryan C."/>
        </authorList>
    </citation>
    <scope>NUCLEOTIDE SEQUENCE [LARGE SCALE GENOMIC DNA]</scope>
</reference>
<dbReference type="InterPro" id="IPR001810">
    <property type="entry name" value="F-box_dom"/>
</dbReference>
<organism evidence="2 3">
    <name type="scientific">Urochloa decumbens</name>
    <dbReference type="NCBI Taxonomy" id="240449"/>
    <lineage>
        <taxon>Eukaryota</taxon>
        <taxon>Viridiplantae</taxon>
        <taxon>Streptophyta</taxon>
        <taxon>Embryophyta</taxon>
        <taxon>Tracheophyta</taxon>
        <taxon>Spermatophyta</taxon>
        <taxon>Magnoliopsida</taxon>
        <taxon>Liliopsida</taxon>
        <taxon>Poales</taxon>
        <taxon>Poaceae</taxon>
        <taxon>PACMAD clade</taxon>
        <taxon>Panicoideae</taxon>
        <taxon>Panicodae</taxon>
        <taxon>Paniceae</taxon>
        <taxon>Melinidinae</taxon>
        <taxon>Urochloa</taxon>
    </lineage>
</organism>
<dbReference type="EMBL" id="OZ075119">
    <property type="protein sequence ID" value="CAL5094497.1"/>
    <property type="molecule type" value="Genomic_DNA"/>
</dbReference>
<dbReference type="InterPro" id="IPR036047">
    <property type="entry name" value="F-box-like_dom_sf"/>
</dbReference>
<dbReference type="InterPro" id="IPR044997">
    <property type="entry name" value="F-box_plant"/>
</dbReference>
<dbReference type="Gene3D" id="3.80.10.10">
    <property type="entry name" value="Ribonuclease Inhibitor"/>
    <property type="match status" value="1"/>
</dbReference>
<dbReference type="InterPro" id="IPR032675">
    <property type="entry name" value="LRR_dom_sf"/>
</dbReference>
<dbReference type="SUPFAM" id="SSF81383">
    <property type="entry name" value="F-box domain"/>
    <property type="match status" value="1"/>
</dbReference>
<dbReference type="SUPFAM" id="SSF52047">
    <property type="entry name" value="RNI-like"/>
    <property type="match status" value="1"/>
</dbReference>
<protein>
    <recommendedName>
        <fullName evidence="1">F-box domain-containing protein</fullName>
    </recommendedName>
</protein>
<reference evidence="2 3" key="2">
    <citation type="submission" date="2024-10" db="EMBL/GenBank/DDBJ databases">
        <authorList>
            <person name="Ryan C."/>
        </authorList>
    </citation>
    <scope>NUCLEOTIDE SEQUENCE [LARGE SCALE GENOMIC DNA]</scope>
</reference>
<dbReference type="Proteomes" id="UP001497457">
    <property type="component" value="Chromosome 9rd"/>
</dbReference>
<evidence type="ECO:0000313" key="3">
    <source>
        <dbReference type="Proteomes" id="UP001497457"/>
    </source>
</evidence>
<dbReference type="Pfam" id="PF00646">
    <property type="entry name" value="F-box"/>
    <property type="match status" value="1"/>
</dbReference>
<sequence>MMMEVDFLSQLPSDVLISILEKMDLRDAIRAGVLSRRWRRLSSQLPRLVLGYEDFLPKDPCTHIYYNEDDDDSGKEEGRPYDAFWEASDKMLRVAMALLASRPSAAAAAPDDLIPGCTLSMSFLLRHNYKSVGRLLDDAVASGKVRHLELQISTTYWLYESDDDETYTATLRAMLRYGRPRLRTLLDSCPAVFGGLTRFALEYTRLLNPDELTEILNACPKLEALSLVFAGSISRGKCPWSVRHARLSDVSFTCCNFYPGLNLAWLPRLERCTFKEWNYYGAAADQNQPLTFGHVPCLQTLTMSNTLRHDERVVVLSQILANTAVADLCLDFNGRDIWVKPETPKRFNNIFGNLQHLKIHNVHQECGLTWTMFLLQAAPSLKELCIKPWDHECEMSNYTPTTIKKKNVAWEVAADFKHYNLTQLTILGFYSTGEAIVAYLQYLAQAAVNLQEIHMYENEPCDKCSDTPAGIGTTRIPQTEKDKDPLRESISLISRGDDEPSMRIKIFMYSSSNRHSSGTHS</sequence>
<dbReference type="Gene3D" id="1.20.1280.50">
    <property type="match status" value="1"/>
</dbReference>
<evidence type="ECO:0000313" key="2">
    <source>
        <dbReference type="EMBL" id="CAL5094497.1"/>
    </source>
</evidence>
<name>A0ABC9GGW8_9POAL</name>
<keyword evidence="3" id="KW-1185">Reference proteome</keyword>
<dbReference type="PANTHER" id="PTHR32153">
    <property type="entry name" value="OJ000223_09.16 PROTEIN"/>
    <property type="match status" value="1"/>
</dbReference>
<accession>A0ABC9GGW8</accession>
<evidence type="ECO:0000259" key="1">
    <source>
        <dbReference type="PROSITE" id="PS50181"/>
    </source>
</evidence>
<gene>
    <name evidence="2" type="ORF">URODEC1_LOCUS115865</name>
</gene>